<dbReference type="HOGENOM" id="CLU_171338_0_0_1"/>
<proteinExistence type="predicted"/>
<keyword evidence="3" id="KW-1185">Reference proteome</keyword>
<evidence type="ECO:0000313" key="3">
    <source>
        <dbReference type="Proteomes" id="UP000017836"/>
    </source>
</evidence>
<accession>W1NPW0</accession>
<gene>
    <name evidence="2" type="ORF">AMTR_s00114p00131350</name>
</gene>
<organism evidence="2 3">
    <name type="scientific">Amborella trichopoda</name>
    <dbReference type="NCBI Taxonomy" id="13333"/>
    <lineage>
        <taxon>Eukaryota</taxon>
        <taxon>Viridiplantae</taxon>
        <taxon>Streptophyta</taxon>
        <taxon>Embryophyta</taxon>
        <taxon>Tracheophyta</taxon>
        <taxon>Spermatophyta</taxon>
        <taxon>Magnoliopsida</taxon>
        <taxon>Amborellales</taxon>
        <taxon>Amborellaceae</taxon>
        <taxon>Amborella</taxon>
    </lineage>
</organism>
<dbReference type="Gramene" id="ERM98941">
    <property type="protein sequence ID" value="ERM98941"/>
    <property type="gene ID" value="AMTR_s00114p00131350"/>
</dbReference>
<name>W1NPW0_AMBTC</name>
<dbReference type="EMBL" id="KI395136">
    <property type="protein sequence ID" value="ERM98941.1"/>
    <property type="molecule type" value="Genomic_DNA"/>
</dbReference>
<protein>
    <submittedName>
        <fullName evidence="2">Uncharacterized protein</fullName>
    </submittedName>
</protein>
<feature type="region of interest" description="Disordered" evidence="1">
    <location>
        <begin position="25"/>
        <end position="45"/>
    </location>
</feature>
<sequence length="78" mass="8547">MESPNFPRLLEIRLNPQLTSVITGSEEHSINIPPPTAAQGESSRKCSTTLKSMSISFEDEEDVPKAASEVVMMKDPKS</sequence>
<evidence type="ECO:0000256" key="1">
    <source>
        <dbReference type="SAM" id="MobiDB-lite"/>
    </source>
</evidence>
<dbReference type="Proteomes" id="UP000017836">
    <property type="component" value="Unassembled WGS sequence"/>
</dbReference>
<evidence type="ECO:0000313" key="2">
    <source>
        <dbReference type="EMBL" id="ERM98941.1"/>
    </source>
</evidence>
<dbReference type="AlphaFoldDB" id="W1NPW0"/>
<reference evidence="3" key="1">
    <citation type="journal article" date="2013" name="Science">
        <title>The Amborella genome and the evolution of flowering plants.</title>
        <authorList>
            <consortium name="Amborella Genome Project"/>
        </authorList>
    </citation>
    <scope>NUCLEOTIDE SEQUENCE [LARGE SCALE GENOMIC DNA]</scope>
</reference>